<sequence length="315" mass="32986">MTAIPSRRSGPTTLRTRLWVAAQTLFGLAALTLLIIAVVRNWNETARVIAGLNGALVALSAALVLLGLYTNMLSWRQVVRALGTRLTLAQAGGIYFTSQLGKYLPGAVWPIVASTRLGLIAGMDAFQSIVAMSVALLMTLTVASILSVSGLFLLPVVAERYAIVPVIIIVAGIIALVPPVLDRLIRVALRLLRRASTVPRLAPVPLAAAVGWCVLSWLLLGVSLSVLIAAHHPARASDVFSGLPAYAVSWVAGFVAIFDPAGVGVREGVLVLVLGAHLGSPAVLGLAVVQRTFLVLGDAIMFLIGLPGRRPRAAA</sequence>
<evidence type="ECO:0000256" key="2">
    <source>
        <dbReference type="ARBA" id="ARBA00022475"/>
    </source>
</evidence>
<dbReference type="EMBL" id="JAAGWZ010000001">
    <property type="protein sequence ID" value="NEM90091.1"/>
    <property type="molecule type" value="Genomic_DNA"/>
</dbReference>
<feature type="transmembrane region" description="Helical" evidence="6">
    <location>
        <begin position="20"/>
        <end position="42"/>
    </location>
</feature>
<evidence type="ECO:0008006" key="9">
    <source>
        <dbReference type="Google" id="ProtNLM"/>
    </source>
</evidence>
<feature type="transmembrane region" description="Helical" evidence="6">
    <location>
        <begin position="103"/>
        <end position="123"/>
    </location>
</feature>
<feature type="transmembrane region" description="Helical" evidence="6">
    <location>
        <begin position="48"/>
        <end position="70"/>
    </location>
</feature>
<evidence type="ECO:0000256" key="6">
    <source>
        <dbReference type="SAM" id="Phobius"/>
    </source>
</evidence>
<keyword evidence="3 6" id="KW-0812">Transmembrane</keyword>
<gene>
    <name evidence="7" type="ORF">G3T37_01820</name>
</gene>
<feature type="transmembrane region" description="Helical" evidence="6">
    <location>
        <begin position="239"/>
        <end position="258"/>
    </location>
</feature>
<reference evidence="7 8" key="1">
    <citation type="journal article" date="2014" name="Int. J. Syst. Evol. Microbiol.">
        <title>Description of Galbitalea soli gen. nov., sp. nov., and Frondihabitans sucicola sp. nov.</title>
        <authorList>
            <person name="Kim S.J."/>
            <person name="Lim J.M."/>
            <person name="Ahn J.H."/>
            <person name="Weon H.Y."/>
            <person name="Hamada M."/>
            <person name="Suzuki K."/>
            <person name="Ahn T.Y."/>
            <person name="Kwon S.W."/>
        </authorList>
    </citation>
    <scope>NUCLEOTIDE SEQUENCE [LARGE SCALE GENOMIC DNA]</scope>
    <source>
        <strain evidence="7 8">NBRC 108727</strain>
    </source>
</reference>
<comment type="subcellular location">
    <subcellularLocation>
        <location evidence="1">Cell membrane</location>
        <topology evidence="1">Multi-pass membrane protein</topology>
    </subcellularLocation>
</comment>
<evidence type="ECO:0000256" key="5">
    <source>
        <dbReference type="ARBA" id="ARBA00023136"/>
    </source>
</evidence>
<dbReference type="RefSeq" id="WP_163471769.1">
    <property type="nucleotide sequence ID" value="NZ_JAAGWZ010000001.1"/>
</dbReference>
<proteinExistence type="predicted"/>
<name>A0A7C9PLK1_9MICO</name>
<feature type="transmembrane region" description="Helical" evidence="6">
    <location>
        <begin position="161"/>
        <end position="181"/>
    </location>
</feature>
<protein>
    <recommendedName>
        <fullName evidence="9">Flippase-like domain-containing protein</fullName>
    </recommendedName>
</protein>
<evidence type="ECO:0000313" key="8">
    <source>
        <dbReference type="Proteomes" id="UP000479756"/>
    </source>
</evidence>
<keyword evidence="8" id="KW-1185">Reference proteome</keyword>
<organism evidence="7 8">
    <name type="scientific">Galbitalea soli</name>
    <dbReference type="NCBI Taxonomy" id="1268042"/>
    <lineage>
        <taxon>Bacteria</taxon>
        <taxon>Bacillati</taxon>
        <taxon>Actinomycetota</taxon>
        <taxon>Actinomycetes</taxon>
        <taxon>Micrococcales</taxon>
        <taxon>Microbacteriaceae</taxon>
        <taxon>Galbitalea</taxon>
    </lineage>
</organism>
<evidence type="ECO:0000313" key="7">
    <source>
        <dbReference type="EMBL" id="NEM90091.1"/>
    </source>
</evidence>
<dbReference type="InterPro" id="IPR022791">
    <property type="entry name" value="L-PG_synthase/AglD"/>
</dbReference>
<evidence type="ECO:0000256" key="1">
    <source>
        <dbReference type="ARBA" id="ARBA00004651"/>
    </source>
</evidence>
<keyword evidence="5 6" id="KW-0472">Membrane</keyword>
<evidence type="ECO:0000256" key="4">
    <source>
        <dbReference type="ARBA" id="ARBA00022989"/>
    </source>
</evidence>
<feature type="transmembrane region" description="Helical" evidence="6">
    <location>
        <begin position="129"/>
        <end position="154"/>
    </location>
</feature>
<dbReference type="GO" id="GO:0005886">
    <property type="term" value="C:plasma membrane"/>
    <property type="evidence" value="ECO:0007669"/>
    <property type="project" value="UniProtKB-SubCell"/>
</dbReference>
<dbReference type="Proteomes" id="UP000479756">
    <property type="component" value="Unassembled WGS sequence"/>
</dbReference>
<dbReference type="Pfam" id="PF03706">
    <property type="entry name" value="LPG_synthase_TM"/>
    <property type="match status" value="1"/>
</dbReference>
<keyword evidence="4 6" id="KW-1133">Transmembrane helix</keyword>
<evidence type="ECO:0000256" key="3">
    <source>
        <dbReference type="ARBA" id="ARBA00022692"/>
    </source>
</evidence>
<keyword evidence="2" id="KW-1003">Cell membrane</keyword>
<feature type="transmembrane region" description="Helical" evidence="6">
    <location>
        <begin position="278"/>
        <end position="306"/>
    </location>
</feature>
<comment type="caution">
    <text evidence="7">The sequence shown here is derived from an EMBL/GenBank/DDBJ whole genome shotgun (WGS) entry which is preliminary data.</text>
</comment>
<accession>A0A7C9PLK1</accession>
<dbReference type="AlphaFoldDB" id="A0A7C9PLK1"/>
<feature type="transmembrane region" description="Helical" evidence="6">
    <location>
        <begin position="201"/>
        <end position="227"/>
    </location>
</feature>